<dbReference type="EMBL" id="GL945440">
    <property type="protein sequence ID" value="EGO20490.1"/>
    <property type="molecule type" value="Genomic_DNA"/>
</dbReference>
<accession>F8P7T2</accession>
<organism>
    <name type="scientific">Serpula lacrymans var. lacrymans (strain S7.9)</name>
    <name type="common">Dry rot fungus</name>
    <dbReference type="NCBI Taxonomy" id="578457"/>
    <lineage>
        <taxon>Eukaryota</taxon>
        <taxon>Fungi</taxon>
        <taxon>Dikarya</taxon>
        <taxon>Basidiomycota</taxon>
        <taxon>Agaricomycotina</taxon>
        <taxon>Agaricomycetes</taxon>
        <taxon>Agaricomycetidae</taxon>
        <taxon>Boletales</taxon>
        <taxon>Coniophorineae</taxon>
        <taxon>Serpulaceae</taxon>
        <taxon>Serpula</taxon>
    </lineage>
</organism>
<protein>
    <submittedName>
        <fullName evidence="2">Uncharacterized protein</fullName>
    </submittedName>
</protein>
<sequence length="192" mass="21325">MQLFSAHRDNVIMPAQTIRALPPDPTMPYGTLDTVLAQDWQHDSSAGTRPAQVRLIFKIKPPHGQALPLLCSHISSTLRVSKQSSAEMKKGEKSKDVENCKRGRNVIGPRGDKMESCEWKNVYTDCEPNTSNAHRQTSEPPPDTLPSRFHSSALSLQSRVAIAFRRSVTIGFGGNSRVWGRQCARVEYGNLV</sequence>
<dbReference type="GeneID" id="18815601"/>
<proteinExistence type="predicted"/>
<evidence type="ECO:0000313" key="2">
    <source>
        <dbReference type="EMBL" id="EGO20490.1"/>
    </source>
</evidence>
<reference evidence="2" key="1">
    <citation type="submission" date="2011-04" db="EMBL/GenBank/DDBJ databases">
        <title>Evolution of plant cell wall degrading machinery underlies the functional diversity of forest fungi.</title>
        <authorList>
            <consortium name="US DOE Joint Genome Institute (JGI-PGF)"/>
            <person name="Eastwood D.C."/>
            <person name="Floudas D."/>
            <person name="Binder M."/>
            <person name="Majcherczyk A."/>
            <person name="Schneider P."/>
            <person name="Aerts A."/>
            <person name="Asiegbu F.O."/>
            <person name="Baker S.E."/>
            <person name="Barry K."/>
            <person name="Bendiksby M."/>
            <person name="Blumentritt M."/>
            <person name="Coutinho P.M."/>
            <person name="Cullen D."/>
            <person name="Cullen D."/>
            <person name="Gathman A."/>
            <person name="Goodell B."/>
            <person name="Henrissat B."/>
            <person name="Ihrmark K."/>
            <person name="Kauserud H."/>
            <person name="Kohler A."/>
            <person name="LaButti K."/>
            <person name="Lapidus A."/>
            <person name="Lavin J.L."/>
            <person name="Lee Y.-H."/>
            <person name="Lindquist E."/>
            <person name="Lilly W."/>
            <person name="Lucas S."/>
            <person name="Morin E."/>
            <person name="Murat C."/>
            <person name="Oguiza J.A."/>
            <person name="Park J."/>
            <person name="Pisabarro A.G."/>
            <person name="Riley R."/>
            <person name="Rosling A."/>
            <person name="Salamov A."/>
            <person name="Schmidt O."/>
            <person name="Schmutz J."/>
            <person name="Skrede I."/>
            <person name="Stenlid J."/>
            <person name="Wiebenga A."/>
            <person name="Xie X."/>
            <person name="Kues U."/>
            <person name="Hibbett D.S."/>
            <person name="Hoffmeister D."/>
            <person name="Hogberg N."/>
            <person name="Martin F."/>
            <person name="Grigoriev I.V."/>
            <person name="Watkinson S.C."/>
        </authorList>
    </citation>
    <scope>NUCLEOTIDE SEQUENCE</scope>
    <source>
        <strain evidence="2">S7.9</strain>
    </source>
</reference>
<feature type="region of interest" description="Disordered" evidence="1">
    <location>
        <begin position="128"/>
        <end position="149"/>
    </location>
</feature>
<gene>
    <name evidence="2" type="ORF">SERLADRAFT_441830</name>
</gene>
<name>F8P7T2_SERL9</name>
<dbReference type="HOGENOM" id="CLU_1415968_0_0_1"/>
<dbReference type="KEGG" id="sla:SERLADRAFT_441830"/>
<evidence type="ECO:0000256" key="1">
    <source>
        <dbReference type="SAM" id="MobiDB-lite"/>
    </source>
</evidence>
<dbReference type="RefSeq" id="XP_007322456.1">
    <property type="nucleotide sequence ID" value="XM_007322394.1"/>
</dbReference>
<dbReference type="Proteomes" id="UP000008064">
    <property type="component" value="Unassembled WGS sequence"/>
</dbReference>
<dbReference type="OrthoDB" id="3232986at2759"/>
<dbReference type="AlphaFoldDB" id="F8P7T2"/>